<dbReference type="eggNOG" id="COG1672">
    <property type="taxonomic scope" value="Bacteria"/>
</dbReference>
<proteinExistence type="predicted"/>
<dbReference type="InterPro" id="IPR027417">
    <property type="entry name" value="P-loop_NTPase"/>
</dbReference>
<dbReference type="SUPFAM" id="SSF52540">
    <property type="entry name" value="P-loop containing nucleoside triphosphate hydrolases"/>
    <property type="match status" value="1"/>
</dbReference>
<keyword evidence="2" id="KW-1185">Reference proteome</keyword>
<organism evidence="1 2">
    <name type="scientific">Kutzneria albida DSM 43870</name>
    <dbReference type="NCBI Taxonomy" id="1449976"/>
    <lineage>
        <taxon>Bacteria</taxon>
        <taxon>Bacillati</taxon>
        <taxon>Actinomycetota</taxon>
        <taxon>Actinomycetes</taxon>
        <taxon>Pseudonocardiales</taxon>
        <taxon>Pseudonocardiaceae</taxon>
        <taxon>Kutzneria</taxon>
    </lineage>
</organism>
<gene>
    <name evidence="1" type="ORF">KALB_7682</name>
</gene>
<dbReference type="KEGG" id="kal:KALB_7682"/>
<protein>
    <submittedName>
        <fullName evidence="1">Uncharacterized protein</fullName>
    </submittedName>
</protein>
<evidence type="ECO:0000313" key="2">
    <source>
        <dbReference type="Proteomes" id="UP000019225"/>
    </source>
</evidence>
<reference evidence="1 2" key="1">
    <citation type="journal article" date="2014" name="BMC Genomics">
        <title>Complete genome sequence of producer of the glycopeptide antibiotic Aculeximycin Kutzneria albida DSM 43870T, a representative of minor genus of Pseudonocardiaceae.</title>
        <authorList>
            <person name="Rebets Y."/>
            <person name="Tokovenko B."/>
            <person name="Lushchyk I."/>
            <person name="Ruckert C."/>
            <person name="Zaburannyi N."/>
            <person name="Bechthold A."/>
            <person name="Kalinowski J."/>
            <person name="Luzhetskyy A."/>
        </authorList>
    </citation>
    <scope>NUCLEOTIDE SEQUENCE [LARGE SCALE GENOMIC DNA]</scope>
    <source>
        <strain evidence="1">DSM 43870</strain>
    </source>
</reference>
<sequence>MAEPEPALVPDLALGFPWEEGEPPLVVALIAADRIAEAYWVTKLSGEPDRRATVLQFATAAYSTQNNDDATAVLADYERAGASLEGDPEAAALAVSAILRAGLIAGWGPQLLSALRTELTLLGPWADLVDASIDAVRQGYRVDRDGVPLPSSDADQARAELGVRADALLHELPLRTNTYHRATRVLQRLTREGQPLHRALQAVSRWANKTGPQENVSKCLHELSAPGAIDAMIEQADAAMRTPKQAREAIYATALRSLVRDIEKVRALVHEADVVARRLTSGETDDSGVALALSRALAELQSAQPLSGLVGAALSLLHRWLSDPDRATSSGSLTTSSSADGYSGPNIDVLLTLHDLPRDVNGLPDASDTKTPEVLARLVSPADPSEAVDAYCLRGDLRAARRVLELTEEGLWSTSSDVSSMSDAISAAAETWRRQHHMAHTKARDLFARIRTQNLLDQTEETTVGGRLEALSAVTDWGFDLAAAKVESLIEELDGKQRQRIEELHTELGTTSVEVADTDRERILGLLADGDTVTATEFLAFVRAGKPLPAHVEKTAEELKAFAELLAEHFTGGPETAAGWAELAAGGTQLSELGSNGVAAWDVLRDHRMHTGDKMPTVVRNIMRALGVTSTDQPKEIDKHNGRGYRKFRVQGGSTGSYVAALGSAASEFMVTVLVEELRGRQILEVLRQQDSGRANVVLSLHPLDLQSRRALAAQAVTSGVQALVIDRAVMGWVAATAPGSWQATQRVTLPWTTLNPYTPFVAGLVPPEVFVGRHNEMSEVSDPAGGLFVYGGRQLGKSALLRRVEAIFRDGESRHAIYLDLKGRGIGEAEPAERIWQELAVELKAHGVLDRKVGADPGADTVVSLVKTWLAADQSRRLLLLADEADAFLTADSRAVPTPGGVAHFRNVLRLKELMESTERRFKVVFAGLHQVQRFGNLSNVPLAHGGPDILVGPLDPPDARHLVVEPMAALGYCFERPELVWRLLSATNYQASLIQIFCEQLVQALQGRVVKSRALPVVVTESDVDAVAASDRVRERIAERLRITINLEDRYRVLTLVIALHSLNDDFGADYAPEQLLAWAREHWPAGFDDLTASQVRIYLDEMVGLGLLIRLSGRRRYAVRSPNVVNMLGTRADLERELDETDFDLPYEYNPRDARRLLGVFEGRECRSPLTDGQLSELIASGTPSVVTGTAALGVDRVPDALRNYAEMRGSQVEVVDTATGVTKAVTAAARRNRTTVLVADLRRRSLHEVTMAADRLSRSQSTSVVLVDVDIASEVAEKLGCEPVRPARWTNSSLRSWPECPFDVPVARDKVIRSTGGWPELVERLMGKVNSGTTQAHALEWIHRSLADQSRAEEQLRASGLDAALLGRLGSYVDYFEPGEFVSPADVGAALELDLSEVIELLAELAATGVLDESPEGVALDQVTHRCLATVRGGR</sequence>
<dbReference type="EMBL" id="CP007155">
    <property type="protein sequence ID" value="AHI01040.1"/>
    <property type="molecule type" value="Genomic_DNA"/>
</dbReference>
<dbReference type="Gene3D" id="3.40.50.300">
    <property type="entry name" value="P-loop containing nucleotide triphosphate hydrolases"/>
    <property type="match status" value="1"/>
</dbReference>
<accession>W5WS95</accession>
<dbReference type="Proteomes" id="UP000019225">
    <property type="component" value="Chromosome"/>
</dbReference>
<name>W5WS95_9PSEU</name>
<dbReference type="PATRIC" id="fig|1449976.3.peg.7716"/>
<evidence type="ECO:0000313" key="1">
    <source>
        <dbReference type="EMBL" id="AHI01040.1"/>
    </source>
</evidence>
<dbReference type="HOGENOM" id="CLU_002003_0_0_11"/>